<dbReference type="GO" id="GO:0047553">
    <property type="term" value="F:2-oxoglutarate synthase activity"/>
    <property type="evidence" value="ECO:0007669"/>
    <property type="project" value="UniProtKB-EC"/>
</dbReference>
<dbReference type="CDD" id="cd07034">
    <property type="entry name" value="TPP_PYR_PFOR_IOR-alpha_like"/>
    <property type="match status" value="1"/>
</dbReference>
<dbReference type="PANTHER" id="PTHR32154:SF20">
    <property type="entry name" value="2-OXOGLUTARATE OXIDOREDUCTASE SUBUNIT KORA"/>
    <property type="match status" value="1"/>
</dbReference>
<name>A0A0W8FHL5_9ZZZZ</name>
<feature type="domain" description="Pyruvate/ketoisovalerate oxidoreductase catalytic" evidence="2">
    <location>
        <begin position="12"/>
        <end position="165"/>
    </location>
</feature>
<dbReference type="InterPro" id="IPR002869">
    <property type="entry name" value="Pyrv_flavodox_OxRed_cen"/>
</dbReference>
<dbReference type="EC" id="1.2.7.3" evidence="4"/>
<feature type="domain" description="Pyruvate flavodoxin/ferredoxin oxidoreductase pyrimidine binding" evidence="3">
    <location>
        <begin position="196"/>
        <end position="427"/>
    </location>
</feature>
<evidence type="ECO:0000256" key="1">
    <source>
        <dbReference type="ARBA" id="ARBA00023002"/>
    </source>
</evidence>
<sequence>MREYSVLIGGKAGEGINTAGLTIASLFDHLGYRIYMYFDYPSLIRGGHNFAIIRAAEKKVGTHRDTLDVVLALDQNSIDRHADQIRNDTVVLYDTYAVKRAEGYGIPINQIVEEEKAPAITRNSAMMAAFCRAAGIDRELLESVFRRSIKEKYIDVNLRVAERAYGAIDEVFRIPGLGQTGLPALTGNEAIGLGLVRGGLDTYIGYPMTPTSNLLHFLAEHTRAFPVRVIHPENEIGVMLMALGSAYAGNKTAVGTSGGGFCLMTEGLSLAGMSEMPITIVEGQRPGPSTGMPTYTAQGDLHFVLNAGQGEFPRLIVSPGDLEEAYTWSAAALMLSWKYQIPAIVLADKTLCEGTFSFDIDAAERPPEASPYLWDGEGEYRRYALTDTGISPLAFPPAEGALIKANSYTHDESGFTTEDAARAGIMQEKALRKAAGLARELEGYRTVSVSGSPDATTVVASFGSQKGAVLEAAEHLGLKTARPLVLNPFPVRQWKEALDGADSVICVENNATGQLARLLRNHGFSVDETVLKYDGRPFSLEELTARLSEAVA</sequence>
<dbReference type="PANTHER" id="PTHR32154">
    <property type="entry name" value="PYRUVATE-FLAVODOXIN OXIDOREDUCTASE-RELATED"/>
    <property type="match status" value="1"/>
</dbReference>
<evidence type="ECO:0000259" key="2">
    <source>
        <dbReference type="Pfam" id="PF01558"/>
    </source>
</evidence>
<dbReference type="InterPro" id="IPR029061">
    <property type="entry name" value="THDP-binding"/>
</dbReference>
<dbReference type="Gene3D" id="3.40.50.920">
    <property type="match status" value="1"/>
</dbReference>
<dbReference type="SUPFAM" id="SSF52518">
    <property type="entry name" value="Thiamin diphosphate-binding fold (THDP-binding)"/>
    <property type="match status" value="1"/>
</dbReference>
<organism evidence="4">
    <name type="scientific">hydrocarbon metagenome</name>
    <dbReference type="NCBI Taxonomy" id="938273"/>
    <lineage>
        <taxon>unclassified sequences</taxon>
        <taxon>metagenomes</taxon>
        <taxon>ecological metagenomes</taxon>
    </lineage>
</organism>
<protein>
    <submittedName>
        <fullName evidence="4">2-oxoglutarate oxidoreductase, alpha subunit</fullName>
        <ecNumber evidence="4">1.2.7.3</ecNumber>
    </submittedName>
</protein>
<evidence type="ECO:0000313" key="4">
    <source>
        <dbReference type="EMBL" id="KUG20381.1"/>
    </source>
</evidence>
<dbReference type="InterPro" id="IPR019752">
    <property type="entry name" value="Pyrv/ketoisovalerate_OxRed_cat"/>
</dbReference>
<reference evidence="4" key="1">
    <citation type="journal article" date="2015" name="Proc. Natl. Acad. Sci. U.S.A.">
        <title>Networks of energetic and metabolic interactions define dynamics in microbial communities.</title>
        <authorList>
            <person name="Embree M."/>
            <person name="Liu J.K."/>
            <person name="Al-Bassam M.M."/>
            <person name="Zengler K."/>
        </authorList>
    </citation>
    <scope>NUCLEOTIDE SEQUENCE</scope>
</reference>
<dbReference type="EMBL" id="LNQE01001196">
    <property type="protein sequence ID" value="KUG20381.1"/>
    <property type="molecule type" value="Genomic_DNA"/>
</dbReference>
<dbReference type="InterPro" id="IPR009014">
    <property type="entry name" value="Transketo_C/PFOR_II"/>
</dbReference>
<dbReference type="SUPFAM" id="SSF53323">
    <property type="entry name" value="Pyruvate-ferredoxin oxidoreductase, PFOR, domain III"/>
    <property type="match status" value="1"/>
</dbReference>
<dbReference type="Pfam" id="PF01558">
    <property type="entry name" value="POR"/>
    <property type="match status" value="1"/>
</dbReference>
<accession>A0A0W8FHL5</accession>
<dbReference type="Gene3D" id="3.40.50.970">
    <property type="match status" value="1"/>
</dbReference>
<gene>
    <name evidence="4" type="ORF">ASZ90_009883</name>
</gene>
<dbReference type="AlphaFoldDB" id="A0A0W8FHL5"/>
<dbReference type="SUPFAM" id="SSF52922">
    <property type="entry name" value="TK C-terminal domain-like"/>
    <property type="match status" value="1"/>
</dbReference>
<dbReference type="Gene3D" id="3.40.920.10">
    <property type="entry name" value="Pyruvate-ferredoxin oxidoreductase, PFOR, domain III"/>
    <property type="match status" value="1"/>
</dbReference>
<keyword evidence="1 4" id="KW-0560">Oxidoreductase</keyword>
<dbReference type="GO" id="GO:0006979">
    <property type="term" value="P:response to oxidative stress"/>
    <property type="evidence" value="ECO:0007669"/>
    <property type="project" value="TreeGrafter"/>
</dbReference>
<evidence type="ECO:0000259" key="3">
    <source>
        <dbReference type="Pfam" id="PF01855"/>
    </source>
</evidence>
<comment type="caution">
    <text evidence="4">The sequence shown here is derived from an EMBL/GenBank/DDBJ whole genome shotgun (WGS) entry which is preliminary data.</text>
</comment>
<dbReference type="InterPro" id="IPR050722">
    <property type="entry name" value="Pyruvate:ferred/Flavod_OxRd"/>
</dbReference>
<dbReference type="Pfam" id="PF01855">
    <property type="entry name" value="POR_N"/>
    <property type="match status" value="1"/>
</dbReference>
<proteinExistence type="predicted"/>
<dbReference type="NCBIfam" id="TIGR03710">
    <property type="entry name" value="OAFO_sf"/>
    <property type="match status" value="1"/>
</dbReference>
<dbReference type="InterPro" id="IPR022367">
    <property type="entry name" value="2-oxoacid/accept_OxRdtase_asu"/>
</dbReference>
<dbReference type="InterPro" id="IPR002880">
    <property type="entry name" value="Pyrv_Fd/Flavodoxin_OxRdtase_N"/>
</dbReference>